<dbReference type="RefSeq" id="WP_053973307.1">
    <property type="nucleotide sequence ID" value="NZ_FNUE01000001.1"/>
</dbReference>
<reference evidence="10 12" key="2">
    <citation type="submission" date="2016-10" db="EMBL/GenBank/DDBJ databases">
        <authorList>
            <person name="Varghese N."/>
            <person name="Submissions S."/>
        </authorList>
    </citation>
    <scope>NUCLEOTIDE SEQUENCE [LARGE SCALE GENOMIC DNA]</scope>
    <source>
        <strain evidence="10 12">DSW-5</strain>
    </source>
</reference>
<dbReference type="EMBL" id="LGBR01000001">
    <property type="protein sequence ID" value="KOY51082.1"/>
    <property type="molecule type" value="Genomic_DNA"/>
</dbReference>
<dbReference type="Gene3D" id="1.20.1250.20">
    <property type="entry name" value="MFS general substrate transporter like domains"/>
    <property type="match status" value="1"/>
</dbReference>
<feature type="transmembrane region" description="Helical" evidence="7">
    <location>
        <begin position="283"/>
        <end position="302"/>
    </location>
</feature>
<evidence type="ECO:0000256" key="3">
    <source>
        <dbReference type="ARBA" id="ARBA00022475"/>
    </source>
</evidence>
<evidence type="ECO:0000256" key="5">
    <source>
        <dbReference type="ARBA" id="ARBA00022989"/>
    </source>
</evidence>
<dbReference type="PANTHER" id="PTHR23517:SF2">
    <property type="entry name" value="MULTIDRUG RESISTANCE PROTEIN MDTH"/>
    <property type="match status" value="1"/>
</dbReference>
<dbReference type="OrthoDB" id="5379144at2"/>
<comment type="subcellular location">
    <subcellularLocation>
        <location evidence="1">Cell membrane</location>
        <topology evidence="1">Multi-pass membrane protein</topology>
    </subcellularLocation>
</comment>
<keyword evidence="4 7" id="KW-0812">Transmembrane</keyword>
<keyword evidence="5 7" id="KW-1133">Transmembrane helix</keyword>
<evidence type="ECO:0000313" key="12">
    <source>
        <dbReference type="Proteomes" id="UP000183071"/>
    </source>
</evidence>
<evidence type="ECO:0000313" key="9">
    <source>
        <dbReference type="EMBL" id="KOY51082.1"/>
    </source>
</evidence>
<dbReference type="AlphaFoldDB" id="A0A0M9CET9"/>
<feature type="transmembrane region" description="Helical" evidence="7">
    <location>
        <begin position="373"/>
        <end position="397"/>
    </location>
</feature>
<feature type="transmembrane region" description="Helical" evidence="7">
    <location>
        <begin position="145"/>
        <end position="165"/>
    </location>
</feature>
<keyword evidence="2" id="KW-0813">Transport</keyword>
<evidence type="ECO:0000256" key="2">
    <source>
        <dbReference type="ARBA" id="ARBA00022448"/>
    </source>
</evidence>
<keyword evidence="3" id="KW-1003">Cell membrane</keyword>
<organism evidence="9 11">
    <name type="scientific">Polaribacter dokdonensis DSW-5</name>
    <dbReference type="NCBI Taxonomy" id="1300348"/>
    <lineage>
        <taxon>Bacteria</taxon>
        <taxon>Pseudomonadati</taxon>
        <taxon>Bacteroidota</taxon>
        <taxon>Flavobacteriia</taxon>
        <taxon>Flavobacteriales</taxon>
        <taxon>Flavobacteriaceae</taxon>
    </lineage>
</organism>
<dbReference type="InterPro" id="IPR050171">
    <property type="entry name" value="MFS_Transporters"/>
</dbReference>
<feature type="domain" description="Major facilitator superfamily (MFS) profile" evidence="8">
    <location>
        <begin position="18"/>
        <end position="401"/>
    </location>
</feature>
<dbReference type="STRING" id="1300348.I602_642"/>
<dbReference type="PROSITE" id="PS50850">
    <property type="entry name" value="MFS"/>
    <property type="match status" value="1"/>
</dbReference>
<name>A0A0M9CET9_9FLAO</name>
<dbReference type="InterPro" id="IPR020846">
    <property type="entry name" value="MFS_dom"/>
</dbReference>
<reference evidence="9 11" key="1">
    <citation type="submission" date="2015-07" db="EMBL/GenBank/DDBJ databases">
        <title>Genome of Polaribacter dokdonenesis DSW-5, isolated from seawater off Dokdo in Korea.</title>
        <authorList>
            <person name="Yoon K."/>
            <person name="Song J.Y."/>
            <person name="Kim J.F."/>
        </authorList>
    </citation>
    <scope>NUCLEOTIDE SEQUENCE [LARGE SCALE GENOMIC DNA]</scope>
    <source>
        <strain evidence="9 11">DSW-5</strain>
    </source>
</reference>
<feature type="transmembrane region" description="Helical" evidence="7">
    <location>
        <begin position="308"/>
        <end position="331"/>
    </location>
</feature>
<feature type="transmembrane region" description="Helical" evidence="7">
    <location>
        <begin position="171"/>
        <end position="189"/>
    </location>
</feature>
<dbReference type="Proteomes" id="UP000183071">
    <property type="component" value="Unassembled WGS sequence"/>
</dbReference>
<dbReference type="PANTHER" id="PTHR23517">
    <property type="entry name" value="RESISTANCE PROTEIN MDTM, PUTATIVE-RELATED-RELATED"/>
    <property type="match status" value="1"/>
</dbReference>
<dbReference type="SUPFAM" id="SSF103473">
    <property type="entry name" value="MFS general substrate transporter"/>
    <property type="match status" value="1"/>
</dbReference>
<dbReference type="InterPro" id="IPR011701">
    <property type="entry name" value="MFS"/>
</dbReference>
<evidence type="ECO:0000313" key="10">
    <source>
        <dbReference type="EMBL" id="SEE19153.1"/>
    </source>
</evidence>
<accession>A0A0M9CET9</accession>
<feature type="transmembrane region" description="Helical" evidence="7">
    <location>
        <begin position="216"/>
        <end position="236"/>
    </location>
</feature>
<gene>
    <name evidence="9" type="ORF">I602_642</name>
    <name evidence="10" type="ORF">SAMN05444353_1138</name>
</gene>
<keyword evidence="12" id="KW-1185">Reference proteome</keyword>
<dbReference type="EMBL" id="FNUE01000001">
    <property type="protein sequence ID" value="SEE19153.1"/>
    <property type="molecule type" value="Genomic_DNA"/>
</dbReference>
<evidence type="ECO:0000256" key="7">
    <source>
        <dbReference type="SAM" id="Phobius"/>
    </source>
</evidence>
<evidence type="ECO:0000259" key="8">
    <source>
        <dbReference type="PROSITE" id="PS50850"/>
    </source>
</evidence>
<comment type="caution">
    <text evidence="9">The sequence shown here is derived from an EMBL/GenBank/DDBJ whole genome shotgun (WGS) entry which is preliminary data.</text>
</comment>
<feature type="transmembrane region" description="Helical" evidence="7">
    <location>
        <begin position="49"/>
        <end position="72"/>
    </location>
</feature>
<evidence type="ECO:0000313" key="11">
    <source>
        <dbReference type="Proteomes" id="UP000037716"/>
    </source>
</evidence>
<dbReference type="Pfam" id="PF07690">
    <property type="entry name" value="MFS_1"/>
    <property type="match status" value="1"/>
</dbReference>
<proteinExistence type="predicted"/>
<keyword evidence="6 7" id="KW-0472">Membrane</keyword>
<evidence type="ECO:0000256" key="6">
    <source>
        <dbReference type="ARBA" id="ARBA00023136"/>
    </source>
</evidence>
<feature type="transmembrane region" description="Helical" evidence="7">
    <location>
        <begin position="108"/>
        <end position="133"/>
    </location>
</feature>
<feature type="transmembrane region" description="Helical" evidence="7">
    <location>
        <begin position="20"/>
        <end position="43"/>
    </location>
</feature>
<feature type="transmembrane region" description="Helical" evidence="7">
    <location>
        <begin position="343"/>
        <end position="361"/>
    </location>
</feature>
<dbReference type="PATRIC" id="fig|1300348.6.peg.641"/>
<dbReference type="GO" id="GO:0022857">
    <property type="term" value="F:transmembrane transporter activity"/>
    <property type="evidence" value="ECO:0007669"/>
    <property type="project" value="InterPro"/>
</dbReference>
<evidence type="ECO:0000256" key="4">
    <source>
        <dbReference type="ARBA" id="ARBA00022692"/>
    </source>
</evidence>
<dbReference type="Proteomes" id="UP000037716">
    <property type="component" value="Unassembled WGS sequence"/>
</dbReference>
<sequence>MKKIYNNYINSFKGLSLEVWWLSLITLVNRAGTMVIPFLSLYLNKNLGFSLANVGWILSFWGLGSVLGTWLGGKLTDKIGYYKVMFGSLLVSGLFFILLQFLTTFEAFCFGILITMLAADAFRPAMFVALNAYSKEENKTRSVTLIRLAINLGFSAGPAIGGIIITGIGYYALFWVDGVTCILAAFVLLKVLHPKKVKELDVVTVEKPVSVYKDKAFWIFFIAMFIFGFTFMQYFSTMPLYYKDVRNLSVFEIGLIMGFNGFFIFIFEMPLIHWLESLKKQKIKLVAVGLFLVALSFIILITTSWVGVILIGILLMTVGEMIAFPFSNAFAMERGKKGNQGEYMAMYAISFSLASIFSHNSGMQMIDYIGYDLTWLFMTAFAFLGVAILLILQFVILKKEN</sequence>
<protein>
    <submittedName>
        <fullName evidence="9">Multidrug resistance protein</fullName>
    </submittedName>
    <submittedName>
        <fullName evidence="10">Predicted arabinose efflux permease, MFS family</fullName>
    </submittedName>
</protein>
<dbReference type="InterPro" id="IPR036259">
    <property type="entry name" value="MFS_trans_sf"/>
</dbReference>
<evidence type="ECO:0000256" key="1">
    <source>
        <dbReference type="ARBA" id="ARBA00004651"/>
    </source>
</evidence>
<dbReference type="GO" id="GO:0005886">
    <property type="term" value="C:plasma membrane"/>
    <property type="evidence" value="ECO:0007669"/>
    <property type="project" value="UniProtKB-SubCell"/>
</dbReference>
<feature type="transmembrane region" description="Helical" evidence="7">
    <location>
        <begin position="84"/>
        <end position="102"/>
    </location>
</feature>
<feature type="transmembrane region" description="Helical" evidence="7">
    <location>
        <begin position="248"/>
        <end position="271"/>
    </location>
</feature>